<proteinExistence type="predicted"/>
<dbReference type="PROSITE" id="PS51084">
    <property type="entry name" value="HIT_2"/>
    <property type="match status" value="1"/>
</dbReference>
<dbReference type="SUPFAM" id="SSF54197">
    <property type="entry name" value="HIT-like"/>
    <property type="match status" value="1"/>
</dbReference>
<gene>
    <name evidence="5" type="ORF">PQG83_18690</name>
</gene>
<dbReference type="InterPro" id="IPR036265">
    <property type="entry name" value="HIT-like_sf"/>
</dbReference>
<accession>A0AA96GJZ9</accession>
<keyword evidence="6" id="KW-1185">Reference proteome</keyword>
<evidence type="ECO:0000256" key="1">
    <source>
        <dbReference type="PIRSR" id="PIRSR601310-1"/>
    </source>
</evidence>
<dbReference type="InterPro" id="IPR011146">
    <property type="entry name" value="HIT-like"/>
</dbReference>
<dbReference type="InterPro" id="IPR019808">
    <property type="entry name" value="Histidine_triad_CS"/>
</dbReference>
<name>A0AA96GJZ9_9BACT</name>
<dbReference type="KEGG" id="nneo:PQG83_18690"/>
<protein>
    <submittedName>
        <fullName evidence="5">Histidine triad nucleotide-binding protein</fullName>
    </submittedName>
</protein>
<dbReference type="RefSeq" id="WP_312744282.1">
    <property type="nucleotide sequence ID" value="NZ_CP116968.1"/>
</dbReference>
<dbReference type="Proteomes" id="UP001302494">
    <property type="component" value="Chromosome"/>
</dbReference>
<sequence length="114" mass="12536">MGDCLFCQIVKGAIPADTLYEDEHTFVFNDINPQAQVHMLVIPKRHVVSLDDTKETDAALLGHLMLICAKMARQRHIAGGGYRVVANTGPEAGQSVFHLHFHVMGGRTFAWPPG</sequence>
<dbReference type="Pfam" id="PF01230">
    <property type="entry name" value="HIT"/>
    <property type="match status" value="1"/>
</dbReference>
<dbReference type="PRINTS" id="PR00332">
    <property type="entry name" value="HISTRIAD"/>
</dbReference>
<evidence type="ECO:0000313" key="5">
    <source>
        <dbReference type="EMBL" id="WNM61750.1"/>
    </source>
</evidence>
<dbReference type="InterPro" id="IPR001310">
    <property type="entry name" value="Histidine_triad_HIT"/>
</dbReference>
<organism evidence="5 6">
    <name type="scientific">Candidatus Nitrospira neomarina</name>
    <dbReference type="NCBI Taxonomy" id="3020899"/>
    <lineage>
        <taxon>Bacteria</taxon>
        <taxon>Pseudomonadati</taxon>
        <taxon>Nitrospirota</taxon>
        <taxon>Nitrospiria</taxon>
        <taxon>Nitrospirales</taxon>
        <taxon>Nitrospiraceae</taxon>
        <taxon>Nitrospira</taxon>
    </lineage>
</organism>
<dbReference type="AlphaFoldDB" id="A0AA96GJZ9"/>
<reference evidence="5 6" key="1">
    <citation type="submission" date="2023-01" db="EMBL/GenBank/DDBJ databases">
        <title>Cultivation and genomic characterization of new, ubiquitous marine nitrite-oxidizing bacteria from the Nitrospirales.</title>
        <authorList>
            <person name="Mueller A.J."/>
            <person name="Daebeler A."/>
            <person name="Herbold C.W."/>
            <person name="Kirkegaard R.H."/>
            <person name="Daims H."/>
        </authorList>
    </citation>
    <scope>NUCLEOTIDE SEQUENCE [LARGE SCALE GENOMIC DNA]</scope>
    <source>
        <strain evidence="5 6">DK</strain>
    </source>
</reference>
<dbReference type="GO" id="GO:0003824">
    <property type="term" value="F:catalytic activity"/>
    <property type="evidence" value="ECO:0007669"/>
    <property type="project" value="InterPro"/>
</dbReference>
<dbReference type="Gene3D" id="3.30.428.10">
    <property type="entry name" value="HIT-like"/>
    <property type="match status" value="1"/>
</dbReference>
<dbReference type="CDD" id="cd01276">
    <property type="entry name" value="PKCI_related"/>
    <property type="match status" value="1"/>
</dbReference>
<dbReference type="PROSITE" id="PS00892">
    <property type="entry name" value="HIT_1"/>
    <property type="match status" value="1"/>
</dbReference>
<evidence type="ECO:0000313" key="6">
    <source>
        <dbReference type="Proteomes" id="UP001302494"/>
    </source>
</evidence>
<dbReference type="EMBL" id="CP116968">
    <property type="protein sequence ID" value="WNM61750.1"/>
    <property type="molecule type" value="Genomic_DNA"/>
</dbReference>
<feature type="domain" description="HIT" evidence="4">
    <location>
        <begin position="5"/>
        <end position="114"/>
    </location>
</feature>
<dbReference type="PANTHER" id="PTHR23089">
    <property type="entry name" value="HISTIDINE TRIAD HIT PROTEIN"/>
    <property type="match status" value="1"/>
</dbReference>
<evidence type="ECO:0000256" key="2">
    <source>
        <dbReference type="PIRSR" id="PIRSR601310-3"/>
    </source>
</evidence>
<feature type="active site" description="Tele-AMP-histidine intermediate" evidence="1">
    <location>
        <position position="100"/>
    </location>
</feature>
<evidence type="ECO:0000259" key="4">
    <source>
        <dbReference type="PROSITE" id="PS51084"/>
    </source>
</evidence>
<evidence type="ECO:0000256" key="3">
    <source>
        <dbReference type="PROSITE-ProRule" id="PRU00464"/>
    </source>
</evidence>
<feature type="short sequence motif" description="Histidine triad motif" evidence="2 3">
    <location>
        <begin position="98"/>
        <end position="102"/>
    </location>
</feature>